<feature type="compositionally biased region" description="Polar residues" evidence="1">
    <location>
        <begin position="122"/>
        <end position="150"/>
    </location>
</feature>
<feature type="compositionally biased region" description="Low complexity" evidence="1">
    <location>
        <begin position="235"/>
        <end position="250"/>
    </location>
</feature>
<feature type="compositionally biased region" description="Polar residues" evidence="1">
    <location>
        <begin position="87"/>
        <end position="98"/>
    </location>
</feature>
<name>H2YUI3_CIOSA</name>
<sequence length="400" mass="42434">METSPINSETISVQINPNSTFNKSPSSDKDNGACDVNDTYDVIMELQSPPSESGTADSSKESDTMNTSNSRKAISAPSKLRKPLSVVGNSSESGSTKSAIPMKKSSRLVAPRMNTAAMSRIQARSPQKTPLSNVDENTTLMRPPISTTSLRKPLTRKGITAPRKSLLPPSHMKSRISTPSATGLSQPAPRAGKLSPPKTVDKPTDAHGTQSNPSKRKAESPKHAGRTAKFEATRNDSSSSRSTTSALRNSGVVTSRIASLANRTGNKRPQASSIPATKSLSATSLRSSSQSSLTNSSKTRTSLSKPAKAAKCAPVVTNGTTRHKPVNKTSQCAVAMATLLDHVVNKLDGLSAPQLAHDKQQLSQLVSEHSQTNTDLSSRVSELEASLLESRDAHYRDVTA</sequence>
<feature type="region of interest" description="Disordered" evidence="1">
    <location>
        <begin position="1"/>
        <end position="309"/>
    </location>
</feature>
<dbReference type="Ensembl" id="ENSCSAVT00000009107.1">
    <property type="protein sequence ID" value="ENSCSAVP00000008993.1"/>
    <property type="gene ID" value="ENSCSAVG00000005321.1"/>
</dbReference>
<accession>H2YUI3</accession>
<reference evidence="3" key="1">
    <citation type="submission" date="2003-08" db="EMBL/GenBank/DDBJ databases">
        <authorList>
            <person name="Birren B."/>
            <person name="Nusbaum C."/>
            <person name="Abebe A."/>
            <person name="Abouelleil A."/>
            <person name="Adekoya E."/>
            <person name="Ait-zahra M."/>
            <person name="Allen N."/>
            <person name="Allen T."/>
            <person name="An P."/>
            <person name="Anderson M."/>
            <person name="Anderson S."/>
            <person name="Arachchi H."/>
            <person name="Armbruster J."/>
            <person name="Bachantsang P."/>
            <person name="Baldwin J."/>
            <person name="Barry A."/>
            <person name="Bayul T."/>
            <person name="Blitshsteyn B."/>
            <person name="Bloom T."/>
            <person name="Blye J."/>
            <person name="Boguslavskiy L."/>
            <person name="Borowsky M."/>
            <person name="Boukhgalter B."/>
            <person name="Brunache A."/>
            <person name="Butler J."/>
            <person name="Calixte N."/>
            <person name="Calvo S."/>
            <person name="Camarata J."/>
            <person name="Campo K."/>
            <person name="Chang J."/>
            <person name="Cheshatsang Y."/>
            <person name="Citroen M."/>
            <person name="Collymore A."/>
            <person name="Considine T."/>
            <person name="Cook A."/>
            <person name="Cooke P."/>
            <person name="Corum B."/>
            <person name="Cuomo C."/>
            <person name="David R."/>
            <person name="Dawoe T."/>
            <person name="Degray S."/>
            <person name="Dodge S."/>
            <person name="Dooley K."/>
            <person name="Dorje P."/>
            <person name="Dorjee K."/>
            <person name="Dorris L."/>
            <person name="Duffey N."/>
            <person name="Dupes A."/>
            <person name="Elkins T."/>
            <person name="Engels R."/>
            <person name="Erickson J."/>
            <person name="Farina A."/>
            <person name="Faro S."/>
            <person name="Ferreira P."/>
            <person name="Fischer H."/>
            <person name="Fitzgerald M."/>
            <person name="Foley K."/>
            <person name="Gage D."/>
            <person name="Galagan J."/>
            <person name="Gearin G."/>
            <person name="Gnerre S."/>
            <person name="Gnirke A."/>
            <person name="Goyette A."/>
            <person name="Graham J."/>
            <person name="Grandbois E."/>
            <person name="Gyaltsen K."/>
            <person name="Hafez N."/>
            <person name="Hagopian D."/>
            <person name="Hagos B."/>
            <person name="Hall J."/>
            <person name="Hatcher B."/>
            <person name="Heller A."/>
            <person name="Higgins H."/>
            <person name="Honan T."/>
            <person name="Horn A."/>
            <person name="Houde N."/>
            <person name="Hughes L."/>
            <person name="Hulme W."/>
            <person name="Husby E."/>
            <person name="Iliev I."/>
            <person name="Jaffe D."/>
            <person name="Jones C."/>
            <person name="Kamal M."/>
            <person name="Kamat A."/>
            <person name="Kamvysselis M."/>
            <person name="Karlsson E."/>
            <person name="Kells C."/>
            <person name="Kieu A."/>
            <person name="Kisner P."/>
            <person name="Kodira C."/>
            <person name="Kulbokas E."/>
            <person name="Labutti K."/>
            <person name="Lama D."/>
            <person name="Landers T."/>
            <person name="Leger J."/>
            <person name="Levine S."/>
            <person name="Lewis D."/>
            <person name="Lewis T."/>
            <person name="Lindblad-toh K."/>
            <person name="Liu X."/>
            <person name="Lokyitsang T."/>
            <person name="Lokyitsang Y."/>
            <person name="Lucien O."/>
            <person name="Lui A."/>
            <person name="Ma L.J."/>
            <person name="Mabbitt R."/>
            <person name="Macdonald J."/>
            <person name="Maclean C."/>
            <person name="Major J."/>
            <person name="Manning J."/>
            <person name="Marabella R."/>
            <person name="Maru K."/>
            <person name="Matthews C."/>
            <person name="Mauceli E."/>
            <person name="Mccarthy M."/>
            <person name="Mcdonough S."/>
            <person name="Mcghee T."/>
            <person name="Meldrim J."/>
            <person name="Meneus L."/>
            <person name="Mesirov J."/>
            <person name="Mihalev A."/>
            <person name="Mihova T."/>
            <person name="Mikkelsen T."/>
            <person name="Mlenga V."/>
            <person name="Moru K."/>
            <person name="Mozes J."/>
            <person name="Mulrain L."/>
            <person name="Munson G."/>
            <person name="Naylor J."/>
            <person name="Newes C."/>
            <person name="Nguyen C."/>
            <person name="Nguyen N."/>
            <person name="Nguyen T."/>
            <person name="Nicol R."/>
            <person name="Nielsen C."/>
            <person name="Nizzari M."/>
            <person name="Norbu C."/>
            <person name="Norbu N."/>
            <person name="O'donnell P."/>
            <person name="Okoawo O."/>
            <person name="O'leary S."/>
            <person name="Omotosho B."/>
            <person name="O'neill K."/>
            <person name="Osman S."/>
            <person name="Parker S."/>
            <person name="Perrin D."/>
            <person name="Phunkhang P."/>
            <person name="Piqani B."/>
            <person name="Purcell S."/>
            <person name="Rachupka T."/>
            <person name="Ramasamy U."/>
            <person name="Rameau R."/>
            <person name="Ray V."/>
            <person name="Raymond C."/>
            <person name="Retta R."/>
            <person name="Richardson S."/>
            <person name="Rise C."/>
            <person name="Rodriguez J."/>
            <person name="Rogers J."/>
            <person name="Rogov P."/>
            <person name="Rutman M."/>
            <person name="Schupbach R."/>
            <person name="Seaman C."/>
            <person name="Settipalli S."/>
            <person name="Sharpe T."/>
            <person name="Sheridan J."/>
            <person name="Sherpa N."/>
            <person name="Shi J."/>
            <person name="Smirnov S."/>
            <person name="Smith C."/>
            <person name="Sougnez C."/>
            <person name="Spencer B."/>
            <person name="Stalker J."/>
            <person name="Stange-thomann N."/>
            <person name="Stavropoulos S."/>
            <person name="Stetson K."/>
            <person name="Stone C."/>
            <person name="Stone S."/>
            <person name="Stubbs M."/>
            <person name="Talamas J."/>
            <person name="Tchuinga P."/>
            <person name="Tenzing P."/>
            <person name="Tesfaye S."/>
            <person name="Theodore J."/>
            <person name="Thoulutsang Y."/>
            <person name="Topham K."/>
            <person name="Towey S."/>
            <person name="Tsamla T."/>
            <person name="Tsomo N."/>
            <person name="Vallee D."/>
            <person name="Vassiliev H."/>
            <person name="Venkataraman V."/>
            <person name="Vinson J."/>
            <person name="Vo A."/>
            <person name="Wade C."/>
            <person name="Wang S."/>
            <person name="Wangchuk T."/>
            <person name="Wangdi T."/>
            <person name="Whittaker C."/>
            <person name="Wilkinson J."/>
            <person name="Wu Y."/>
            <person name="Wyman D."/>
            <person name="Yadav S."/>
            <person name="Yang S."/>
            <person name="Yang X."/>
            <person name="Yeager S."/>
            <person name="Yee E."/>
            <person name="Young G."/>
            <person name="Zainoun J."/>
            <person name="Zembeck L."/>
            <person name="Zimmer A."/>
            <person name="Zody M."/>
            <person name="Lander E."/>
        </authorList>
    </citation>
    <scope>NUCLEOTIDE SEQUENCE [LARGE SCALE GENOMIC DNA]</scope>
</reference>
<dbReference type="eggNOG" id="ENOG502SH3Q">
    <property type="taxonomic scope" value="Eukaryota"/>
</dbReference>
<feature type="compositionally biased region" description="Low complexity" evidence="1">
    <location>
        <begin position="277"/>
        <end position="297"/>
    </location>
</feature>
<feature type="compositionally biased region" description="Polar residues" evidence="1">
    <location>
        <begin position="251"/>
        <end position="276"/>
    </location>
</feature>
<evidence type="ECO:0000256" key="1">
    <source>
        <dbReference type="SAM" id="MobiDB-lite"/>
    </source>
</evidence>
<feature type="compositionally biased region" description="Basic and acidic residues" evidence="1">
    <location>
        <begin position="216"/>
        <end position="234"/>
    </location>
</feature>
<organism evidence="2 3">
    <name type="scientific">Ciona savignyi</name>
    <name type="common">Pacific transparent sea squirt</name>
    <dbReference type="NCBI Taxonomy" id="51511"/>
    <lineage>
        <taxon>Eukaryota</taxon>
        <taxon>Metazoa</taxon>
        <taxon>Chordata</taxon>
        <taxon>Tunicata</taxon>
        <taxon>Ascidiacea</taxon>
        <taxon>Phlebobranchia</taxon>
        <taxon>Cionidae</taxon>
        <taxon>Ciona</taxon>
    </lineage>
</organism>
<protein>
    <submittedName>
        <fullName evidence="2">Uncharacterized protein</fullName>
    </submittedName>
</protein>
<dbReference type="AlphaFoldDB" id="H2YUI3"/>
<proteinExistence type="predicted"/>
<keyword evidence="3" id="KW-1185">Reference proteome</keyword>
<feature type="compositionally biased region" description="Polar residues" evidence="1">
    <location>
        <begin position="175"/>
        <end position="185"/>
    </location>
</feature>
<evidence type="ECO:0000313" key="3">
    <source>
        <dbReference type="Proteomes" id="UP000007875"/>
    </source>
</evidence>
<reference evidence="2" key="2">
    <citation type="submission" date="2025-08" db="UniProtKB">
        <authorList>
            <consortium name="Ensembl"/>
        </authorList>
    </citation>
    <scope>IDENTIFICATION</scope>
</reference>
<feature type="compositionally biased region" description="Polar residues" evidence="1">
    <location>
        <begin position="48"/>
        <end position="57"/>
    </location>
</feature>
<dbReference type="HOGENOM" id="CLU_689911_0_0_1"/>
<dbReference type="InParanoid" id="H2YUI3"/>
<dbReference type="Proteomes" id="UP000007875">
    <property type="component" value="Unassembled WGS sequence"/>
</dbReference>
<feature type="region of interest" description="Disordered" evidence="1">
    <location>
        <begin position="360"/>
        <end position="379"/>
    </location>
</feature>
<feature type="compositionally biased region" description="Polar residues" evidence="1">
    <location>
        <begin position="1"/>
        <end position="25"/>
    </location>
</feature>
<feature type="compositionally biased region" description="Polar residues" evidence="1">
    <location>
        <begin position="361"/>
        <end position="379"/>
    </location>
</feature>
<evidence type="ECO:0000313" key="2">
    <source>
        <dbReference type="Ensembl" id="ENSCSAVP00000008993.1"/>
    </source>
</evidence>
<reference evidence="2" key="3">
    <citation type="submission" date="2025-09" db="UniProtKB">
        <authorList>
            <consortium name="Ensembl"/>
        </authorList>
    </citation>
    <scope>IDENTIFICATION</scope>
</reference>